<comment type="caution">
    <text evidence="1">The sequence shown here is derived from an EMBL/GenBank/DDBJ whole genome shotgun (WGS) entry which is preliminary data.</text>
</comment>
<proteinExistence type="predicted"/>
<dbReference type="EMBL" id="WAIE01000005">
    <property type="protein sequence ID" value="KAB1441090.1"/>
    <property type="molecule type" value="Genomic_DNA"/>
</dbReference>
<dbReference type="OrthoDB" id="5470186at2"/>
<accession>A0A6N6N265</accession>
<keyword evidence="2" id="KW-1185">Reference proteome</keyword>
<protein>
    <submittedName>
        <fullName evidence="1">Uncharacterized protein</fullName>
    </submittedName>
</protein>
<name>A0A6N6N265_9BACT</name>
<evidence type="ECO:0000313" key="2">
    <source>
        <dbReference type="Proteomes" id="UP000438699"/>
    </source>
</evidence>
<dbReference type="Proteomes" id="UP000438699">
    <property type="component" value="Unassembled WGS sequence"/>
</dbReference>
<sequence>MSGLDDFAEGLQQEVVSEIADNYFGARKSLDEMIEALDSWASELNRQVERIGRVAGNLHSLFLDQRQCRDLYSAIGVNPDEMPLKHDAFDSMLMPSVPFAFTGAGRYSKWVFAAYRELAKFVDVYLNGEYYVDPEDSNRRKHLTVHYIRFRTMVDFVNEHIDRVNERMASGDTLRYVKSMDPAFMEKEKTLDAGMENYQTLSQGMRYEPIVFEDYGIPEYPHLPAPDTVRDEILHFAGEVYRNHKSEIVRLLRDRTLAMRSD</sequence>
<dbReference type="RefSeq" id="WP_151151345.1">
    <property type="nucleotide sequence ID" value="NZ_WAIE01000005.1"/>
</dbReference>
<reference evidence="1 2" key="1">
    <citation type="journal article" date="2017" name="Int. J. Syst. Evol. Microbiol.">
        <title>Desulfovibrio senegalensis sp. nov., a mesophilic sulfate reducer isolated from marine sediment.</title>
        <authorList>
            <person name="Thioye A."/>
            <person name="Gam Z.B.A."/>
            <person name="Mbengue M."/>
            <person name="Cayol J.L."/>
            <person name="Joseph-Bartoli M."/>
            <person name="Toure-Kane C."/>
            <person name="Labat M."/>
        </authorList>
    </citation>
    <scope>NUCLEOTIDE SEQUENCE [LARGE SCALE GENOMIC DNA]</scope>
    <source>
        <strain evidence="1 2">DSM 101509</strain>
    </source>
</reference>
<organism evidence="1 2">
    <name type="scientific">Pseudodesulfovibrio senegalensis</name>
    <dbReference type="NCBI Taxonomy" id="1721087"/>
    <lineage>
        <taxon>Bacteria</taxon>
        <taxon>Pseudomonadati</taxon>
        <taxon>Thermodesulfobacteriota</taxon>
        <taxon>Desulfovibrionia</taxon>
        <taxon>Desulfovibrionales</taxon>
        <taxon>Desulfovibrionaceae</taxon>
    </lineage>
</organism>
<dbReference type="AlphaFoldDB" id="A0A6N6N265"/>
<evidence type="ECO:0000313" key="1">
    <source>
        <dbReference type="EMBL" id="KAB1441090.1"/>
    </source>
</evidence>
<gene>
    <name evidence="1" type="ORF">F8A88_11690</name>
</gene>